<dbReference type="InterPro" id="IPR034683">
    <property type="entry name" value="IspD/TarI"/>
</dbReference>
<dbReference type="SUPFAM" id="SSF53448">
    <property type="entry name" value="Nucleotide-diphospho-sugar transferases"/>
    <property type="match status" value="1"/>
</dbReference>
<accession>A0A6J6BL91</accession>
<evidence type="ECO:0000256" key="3">
    <source>
        <dbReference type="ARBA" id="ARBA00004709"/>
    </source>
</evidence>
<sequence length="391" mass="40734">MSTRSIAIILVAAGQGERLGAGVPKALATISGETLLAHSVRATLSVEGIEQLVIAAPDAHLEEFAAIIQSVSERLASLIPVKIVAGGETRQASIAKAVAVCDALTECILVHDVARALAPVELFERVADAVVQSAAGVVPVMPVSDTIKLLKDGLVSDTVDRSVLGAAQTPQGFPAQGLRAVYANAEAEFTDDAALYQSAGGSVIHIPGDAAAFKVTTPEDLRRAESLIEREFRTGIGTDTHRFSDDPEVPLYLGTIVWEGEPGLEGHSDGDAISHAIVDALLSAASLGDIGSNFGVDRPEFAGANGSVFLIETKRMLEAVGYRIENVSCQLIGDRPKVAPKRHLVQVALTELLDAPVSLSATTTDGLGFLGNAEGVAAVATAMISRRKVRL</sequence>
<evidence type="ECO:0000256" key="6">
    <source>
        <dbReference type="ARBA" id="ARBA00022679"/>
    </source>
</evidence>
<keyword evidence="6" id="KW-0808">Transferase</keyword>
<evidence type="ECO:0000256" key="10">
    <source>
        <dbReference type="ARBA" id="ARBA00023239"/>
    </source>
</evidence>
<dbReference type="NCBIfam" id="TIGR00151">
    <property type="entry name" value="ispF"/>
    <property type="match status" value="1"/>
</dbReference>
<dbReference type="PROSITE" id="PS01350">
    <property type="entry name" value="ISPF"/>
    <property type="match status" value="1"/>
</dbReference>
<dbReference type="GO" id="GO:0046872">
    <property type="term" value="F:metal ion binding"/>
    <property type="evidence" value="ECO:0007669"/>
    <property type="project" value="UniProtKB-KW"/>
</dbReference>
<gene>
    <name evidence="13" type="ORF">UFOPK1410_00636</name>
</gene>
<dbReference type="UniPathway" id="UPA00056">
    <property type="reaction ID" value="UER00093"/>
</dbReference>
<keyword evidence="7" id="KW-0548">Nucleotidyltransferase</keyword>
<evidence type="ECO:0000313" key="13">
    <source>
        <dbReference type="EMBL" id="CAB4539726.1"/>
    </source>
</evidence>
<dbReference type="InterPro" id="IPR029044">
    <property type="entry name" value="Nucleotide-diphossugar_trans"/>
</dbReference>
<dbReference type="PANTHER" id="PTHR32125:SF4">
    <property type="entry name" value="2-C-METHYL-D-ERYTHRITOL 4-PHOSPHATE CYTIDYLYLTRANSFERASE, CHLOROPLASTIC"/>
    <property type="match status" value="1"/>
</dbReference>
<dbReference type="SUPFAM" id="SSF69765">
    <property type="entry name" value="IpsF-like"/>
    <property type="match status" value="1"/>
</dbReference>
<dbReference type="PROSITE" id="PS01295">
    <property type="entry name" value="ISPD"/>
    <property type="match status" value="1"/>
</dbReference>
<comment type="catalytic activity">
    <reaction evidence="1">
        <text>4-CDP-2-C-methyl-D-erythritol 2-phosphate = 2-C-methyl-D-erythritol 2,4-cyclic diphosphate + CMP</text>
        <dbReference type="Rhea" id="RHEA:23864"/>
        <dbReference type="ChEBI" id="CHEBI:57919"/>
        <dbReference type="ChEBI" id="CHEBI:58483"/>
        <dbReference type="ChEBI" id="CHEBI:60377"/>
        <dbReference type="EC" id="4.6.1.12"/>
    </reaction>
</comment>
<dbReference type="InterPro" id="IPR036571">
    <property type="entry name" value="MECDP_synthase_sf"/>
</dbReference>
<dbReference type="Pfam" id="PF01128">
    <property type="entry name" value="IspD"/>
    <property type="match status" value="1"/>
</dbReference>
<organism evidence="13">
    <name type="scientific">freshwater metagenome</name>
    <dbReference type="NCBI Taxonomy" id="449393"/>
    <lineage>
        <taxon>unclassified sequences</taxon>
        <taxon>metagenomes</taxon>
        <taxon>ecological metagenomes</taxon>
    </lineage>
</organism>
<keyword evidence="9" id="KW-0414">Isoprene biosynthesis</keyword>
<protein>
    <submittedName>
        <fullName evidence="13">Unannotated protein</fullName>
    </submittedName>
</protein>
<name>A0A6J6BL91_9ZZZZ</name>
<evidence type="ECO:0000256" key="7">
    <source>
        <dbReference type="ARBA" id="ARBA00022695"/>
    </source>
</evidence>
<evidence type="ECO:0000256" key="9">
    <source>
        <dbReference type="ARBA" id="ARBA00023229"/>
    </source>
</evidence>
<dbReference type="PANTHER" id="PTHR32125">
    <property type="entry name" value="2-C-METHYL-D-ERYTHRITOL 4-PHOSPHATE CYTIDYLYLTRANSFERASE, CHLOROPLASTIC"/>
    <property type="match status" value="1"/>
</dbReference>
<dbReference type="Gene3D" id="3.30.1330.50">
    <property type="entry name" value="2-C-methyl-D-erythritol 2,4-cyclodiphosphate synthase"/>
    <property type="match status" value="1"/>
</dbReference>
<dbReference type="GO" id="GO:0050518">
    <property type="term" value="F:2-C-methyl-D-erythritol 4-phosphate cytidylyltransferase activity"/>
    <property type="evidence" value="ECO:0007669"/>
    <property type="project" value="InterPro"/>
</dbReference>
<dbReference type="InterPro" id="IPR050088">
    <property type="entry name" value="IspD/TarI_cytidylyltransf_bact"/>
</dbReference>
<keyword evidence="11" id="KW-0511">Multifunctional enzyme</keyword>
<dbReference type="CDD" id="cd00554">
    <property type="entry name" value="MECDP_synthase"/>
    <property type="match status" value="1"/>
</dbReference>
<comment type="similarity">
    <text evidence="5">Belongs to the IspD/TarI cytidylyltransferase family. IspD subfamily.</text>
</comment>
<dbReference type="GO" id="GO:0016114">
    <property type="term" value="P:terpenoid biosynthetic process"/>
    <property type="evidence" value="ECO:0007669"/>
    <property type="project" value="InterPro"/>
</dbReference>
<dbReference type="Pfam" id="PF02542">
    <property type="entry name" value="YgbB"/>
    <property type="match status" value="1"/>
</dbReference>
<evidence type="ECO:0000256" key="5">
    <source>
        <dbReference type="ARBA" id="ARBA00009789"/>
    </source>
</evidence>
<dbReference type="EMBL" id="CAEZSH010000068">
    <property type="protein sequence ID" value="CAB4539726.1"/>
    <property type="molecule type" value="Genomic_DNA"/>
</dbReference>
<comment type="cofactor">
    <cofactor evidence="2">
        <name>a divalent metal cation</name>
        <dbReference type="ChEBI" id="CHEBI:60240"/>
    </cofactor>
</comment>
<keyword evidence="8" id="KW-0479">Metal-binding</keyword>
<dbReference type="HAMAP" id="MF_00107">
    <property type="entry name" value="IspF"/>
    <property type="match status" value="1"/>
</dbReference>
<dbReference type="FunFam" id="3.30.1330.50:FF:000003">
    <property type="entry name" value="2-C-methyl-D-erythritol 2,4-cyclodiphosphate synthase"/>
    <property type="match status" value="1"/>
</dbReference>
<evidence type="ECO:0000256" key="8">
    <source>
        <dbReference type="ARBA" id="ARBA00022723"/>
    </source>
</evidence>
<dbReference type="InterPro" id="IPR026596">
    <property type="entry name" value="IspD/F"/>
</dbReference>
<evidence type="ECO:0000256" key="1">
    <source>
        <dbReference type="ARBA" id="ARBA00000200"/>
    </source>
</evidence>
<dbReference type="GO" id="GO:0019288">
    <property type="term" value="P:isopentenyl diphosphate biosynthetic process, methylerythritol 4-phosphate pathway"/>
    <property type="evidence" value="ECO:0007669"/>
    <property type="project" value="UniProtKB-UniPathway"/>
</dbReference>
<evidence type="ECO:0000256" key="2">
    <source>
        <dbReference type="ARBA" id="ARBA00001968"/>
    </source>
</evidence>
<evidence type="ECO:0000259" key="12">
    <source>
        <dbReference type="Pfam" id="PF02542"/>
    </source>
</evidence>
<feature type="domain" description="2-C-methyl-D-erythritol 2,4-cyclodiphosphate synthase" evidence="12">
    <location>
        <begin position="232"/>
        <end position="384"/>
    </location>
</feature>
<dbReference type="HAMAP" id="MF_01520">
    <property type="entry name" value="IspDF"/>
    <property type="match status" value="1"/>
</dbReference>
<comment type="pathway">
    <text evidence="3">Isoprenoid biosynthesis; isopentenyl diphosphate biosynthesis via DXP pathway; isopentenyl diphosphate from 1-deoxy-D-xylulose 5-phosphate: step 4/6.</text>
</comment>
<dbReference type="InterPro" id="IPR020555">
    <property type="entry name" value="MECDP_synthase_CS"/>
</dbReference>
<dbReference type="InterPro" id="IPR018294">
    <property type="entry name" value="ISPD_synthase_CS"/>
</dbReference>
<dbReference type="NCBIfam" id="TIGR00453">
    <property type="entry name" value="ispD"/>
    <property type="match status" value="1"/>
</dbReference>
<comment type="pathway">
    <text evidence="4">Isoprenoid biosynthesis; isopentenyl diphosphate biosynthesis via DXP pathway; isopentenyl diphosphate from 1-deoxy-D-xylulose 5-phosphate: step 2/6.</text>
</comment>
<dbReference type="GO" id="GO:0008685">
    <property type="term" value="F:2-C-methyl-D-erythritol 2,4-cyclodiphosphate synthase activity"/>
    <property type="evidence" value="ECO:0007669"/>
    <property type="project" value="UniProtKB-EC"/>
</dbReference>
<dbReference type="Gene3D" id="3.90.550.10">
    <property type="entry name" value="Spore Coat Polysaccharide Biosynthesis Protein SpsA, Chain A"/>
    <property type="match status" value="1"/>
</dbReference>
<evidence type="ECO:0000256" key="11">
    <source>
        <dbReference type="ARBA" id="ARBA00023268"/>
    </source>
</evidence>
<dbReference type="AlphaFoldDB" id="A0A6J6BL91"/>
<evidence type="ECO:0000256" key="4">
    <source>
        <dbReference type="ARBA" id="ARBA00004787"/>
    </source>
</evidence>
<dbReference type="InterPro" id="IPR003526">
    <property type="entry name" value="MECDP_synthase"/>
</dbReference>
<keyword evidence="10" id="KW-0456">Lyase</keyword>
<proteinExistence type="inferred from homology"/>
<reference evidence="13" key="1">
    <citation type="submission" date="2020-05" db="EMBL/GenBank/DDBJ databases">
        <authorList>
            <person name="Chiriac C."/>
            <person name="Salcher M."/>
            <person name="Ghai R."/>
            <person name="Kavagutti S V."/>
        </authorList>
    </citation>
    <scope>NUCLEOTIDE SEQUENCE</scope>
</reference>
<dbReference type="CDD" id="cd02516">
    <property type="entry name" value="CDP-ME_synthetase"/>
    <property type="match status" value="1"/>
</dbReference>
<dbReference type="InterPro" id="IPR001228">
    <property type="entry name" value="IspD"/>
</dbReference>